<dbReference type="EMBL" id="BJYT01000012">
    <property type="protein sequence ID" value="GEO10679.1"/>
    <property type="molecule type" value="Genomic_DNA"/>
</dbReference>
<evidence type="ECO:0000256" key="2">
    <source>
        <dbReference type="SAM" id="Phobius"/>
    </source>
</evidence>
<proteinExistence type="predicted"/>
<keyword evidence="2" id="KW-0472">Membrane</keyword>
<evidence type="ECO:0000256" key="1">
    <source>
        <dbReference type="SAM" id="MobiDB-lite"/>
    </source>
</evidence>
<organism evidence="3 4">
    <name type="scientific">Segetibacter aerophilus</name>
    <dbReference type="NCBI Taxonomy" id="670293"/>
    <lineage>
        <taxon>Bacteria</taxon>
        <taxon>Pseudomonadati</taxon>
        <taxon>Bacteroidota</taxon>
        <taxon>Chitinophagia</taxon>
        <taxon>Chitinophagales</taxon>
        <taxon>Chitinophagaceae</taxon>
        <taxon>Segetibacter</taxon>
    </lineage>
</organism>
<sequence length="483" mass="53602">MEDNFNYDDFEEFLQDQVKNHRMYPADAVWREIDKKLHGEKRWPALTIAAAMLVSATVLICVYFSPKPDLFSIPTANVNTSTKQASQKDNILSHLTPSDPFAKGNQSAEVLTQKAAQLPVATTVISSNQTIANNVANNTTSFTSVREAVVSTKHPSNARVTSLSNSSIGKQGLSGVSSTKDALVENTNDANSGLNNSETSKEIKLAEALPAKDSKKDISLDKTPVSTPASVTSHPVFAKQSLKHKFSYQLYIAPSVSYRKLLEDNSITKENTAGPVGVNYVTDVNKVVRHKPGTGIEAGVAIMYNLSDKVRVKSGFQFNMRQYSIQAYRSSTELASIALVGSNRIDTINTLAIYRNNNGYYSAQLVNRYYQLSVPVGIEWEVIGNKKIQLNVAGTIQPTYLLNRNAYLLSTNFKNYTENPGMVRQWNINSNIEAFMSFKAGDFKWQIGPQLRYQPYSTFIPEYTIKEHLMDYGIKLGLSKTIN</sequence>
<gene>
    <name evidence="3" type="ORF">SAE01_31750</name>
</gene>
<evidence type="ECO:0000313" key="4">
    <source>
        <dbReference type="Proteomes" id="UP000321513"/>
    </source>
</evidence>
<evidence type="ECO:0000313" key="3">
    <source>
        <dbReference type="EMBL" id="GEO10679.1"/>
    </source>
</evidence>
<evidence type="ECO:0008006" key="5">
    <source>
        <dbReference type="Google" id="ProtNLM"/>
    </source>
</evidence>
<protein>
    <recommendedName>
        <fullName evidence="5">Outer membrane protein beta-barrel domain-containing protein</fullName>
    </recommendedName>
</protein>
<keyword evidence="2" id="KW-1133">Transmembrane helix</keyword>
<feature type="transmembrane region" description="Helical" evidence="2">
    <location>
        <begin position="45"/>
        <end position="65"/>
    </location>
</feature>
<dbReference type="Proteomes" id="UP000321513">
    <property type="component" value="Unassembled WGS sequence"/>
</dbReference>
<keyword evidence="4" id="KW-1185">Reference proteome</keyword>
<dbReference type="AlphaFoldDB" id="A0A512BFD1"/>
<keyword evidence="2" id="KW-0812">Transmembrane</keyword>
<feature type="region of interest" description="Disordered" evidence="1">
    <location>
        <begin position="156"/>
        <end position="175"/>
    </location>
</feature>
<dbReference type="RefSeq" id="WP_147204796.1">
    <property type="nucleotide sequence ID" value="NZ_BJYT01000012.1"/>
</dbReference>
<comment type="caution">
    <text evidence="3">The sequence shown here is derived from an EMBL/GenBank/DDBJ whole genome shotgun (WGS) entry which is preliminary data.</text>
</comment>
<reference evidence="3 4" key="1">
    <citation type="submission" date="2019-07" db="EMBL/GenBank/DDBJ databases">
        <title>Whole genome shotgun sequence of Segetibacter aerophilus NBRC 106135.</title>
        <authorList>
            <person name="Hosoyama A."/>
            <person name="Uohara A."/>
            <person name="Ohji S."/>
            <person name="Ichikawa N."/>
        </authorList>
    </citation>
    <scope>NUCLEOTIDE SEQUENCE [LARGE SCALE GENOMIC DNA]</scope>
    <source>
        <strain evidence="3 4">NBRC 106135</strain>
    </source>
</reference>
<name>A0A512BFD1_9BACT</name>
<accession>A0A512BFD1</accession>
<dbReference type="OrthoDB" id="630606at2"/>